<dbReference type="GO" id="GO:0000184">
    <property type="term" value="P:nuclear-transcribed mRNA catabolic process, nonsense-mediated decay"/>
    <property type="evidence" value="ECO:0007669"/>
    <property type="project" value="UniProtKB-KW"/>
</dbReference>
<comment type="caution">
    <text evidence="4">The sequence shown here is derived from an EMBL/GenBank/DDBJ whole genome shotgun (WGS) entry which is preliminary data.</text>
</comment>
<dbReference type="InterPro" id="IPR039177">
    <property type="entry name" value="SMG9"/>
</dbReference>
<dbReference type="Gene3D" id="3.40.50.300">
    <property type="entry name" value="P-loop containing nucleotide triphosphate hydrolases"/>
    <property type="match status" value="1"/>
</dbReference>
<dbReference type="InterPro" id="IPR027417">
    <property type="entry name" value="P-loop_NTPase"/>
</dbReference>
<sequence length="410" mass="46067">MSDYDRSKFYPRKKNYSTRDSSTPFGRGLVGTGKSDSSKFGKESSKENSSTNNETIVKKQPTILIKTREPTGEDVAASPKRSQKEDASTNITIAPSPKESDVNPTPSIKSMTKSAKLIDEGVICTESLQDYVQENSDFLVVGVVGAQGVGKSTILNLLSHNQVTEDLKRSIFKSFKKDVDDDLGDNIKILTDHFDKIDVILLDCQAFMSVSILDDLVQSENKRTNLVSEFIPLENSGEIQSLQLTAFLMFIHSAEMLKPTISNPEDELIDNFPHLLLVHNRAQMEDFSPARFKIMQQTYKMLFQKTKLNVKSNLGLGSGRIINYLSKENCGSPINLFLIPEVNPDNNDIYNGYPPLEELIKRLRAIIMGATKNPLTHVQLTEKTWLVYCSKVWDTVKKSSFFVEYTKLMP</sequence>
<dbReference type="EMBL" id="JAPWTK010000949">
    <property type="protein sequence ID" value="KAJ8935013.1"/>
    <property type="molecule type" value="Genomic_DNA"/>
</dbReference>
<evidence type="ECO:0000313" key="4">
    <source>
        <dbReference type="EMBL" id="KAJ8935013.1"/>
    </source>
</evidence>
<evidence type="ECO:0000313" key="5">
    <source>
        <dbReference type="Proteomes" id="UP001162162"/>
    </source>
</evidence>
<dbReference type="PANTHER" id="PTHR14270">
    <property type="entry name" value="NONSENSE-MEDIATED MRNA DECAY FACTOR SMG9"/>
    <property type="match status" value="1"/>
</dbReference>
<reference evidence="4" key="1">
    <citation type="journal article" date="2023" name="Insect Mol. Biol.">
        <title>Genome sequencing provides insights into the evolution of gene families encoding plant cell wall-degrading enzymes in longhorned beetles.</title>
        <authorList>
            <person name="Shin N.R."/>
            <person name="Okamura Y."/>
            <person name="Kirsch R."/>
            <person name="Pauchet Y."/>
        </authorList>
    </citation>
    <scope>NUCLEOTIDE SEQUENCE</scope>
    <source>
        <strain evidence="4">AMC_N1</strain>
    </source>
</reference>
<evidence type="ECO:0008006" key="6">
    <source>
        <dbReference type="Google" id="ProtNLM"/>
    </source>
</evidence>
<keyword evidence="5" id="KW-1185">Reference proteome</keyword>
<dbReference type="SUPFAM" id="SSF52540">
    <property type="entry name" value="P-loop containing nucleoside triphosphate hydrolases"/>
    <property type="match status" value="1"/>
</dbReference>
<evidence type="ECO:0000256" key="2">
    <source>
        <dbReference type="ARBA" id="ARBA00023161"/>
    </source>
</evidence>
<comment type="similarity">
    <text evidence="1">Belongs to the SMG9 family.</text>
</comment>
<evidence type="ECO:0000256" key="3">
    <source>
        <dbReference type="SAM" id="MobiDB-lite"/>
    </source>
</evidence>
<accession>A0AAV8X853</accession>
<dbReference type="AlphaFoldDB" id="A0AAV8X853"/>
<dbReference type="Proteomes" id="UP001162162">
    <property type="component" value="Unassembled WGS sequence"/>
</dbReference>
<name>A0AAV8X853_9CUCU</name>
<keyword evidence="2" id="KW-0866">Nonsense-mediated mRNA decay</keyword>
<dbReference type="PANTHER" id="PTHR14270:SF0">
    <property type="entry name" value="NONSENSE-MEDIATED MRNA DECAY FACTOR SMG9"/>
    <property type="match status" value="1"/>
</dbReference>
<feature type="compositionally biased region" description="Basic and acidic residues" evidence="3">
    <location>
        <begin position="36"/>
        <end position="46"/>
    </location>
</feature>
<protein>
    <recommendedName>
        <fullName evidence="6">Protein SMG9</fullName>
    </recommendedName>
</protein>
<organism evidence="4 5">
    <name type="scientific">Aromia moschata</name>
    <dbReference type="NCBI Taxonomy" id="1265417"/>
    <lineage>
        <taxon>Eukaryota</taxon>
        <taxon>Metazoa</taxon>
        <taxon>Ecdysozoa</taxon>
        <taxon>Arthropoda</taxon>
        <taxon>Hexapoda</taxon>
        <taxon>Insecta</taxon>
        <taxon>Pterygota</taxon>
        <taxon>Neoptera</taxon>
        <taxon>Endopterygota</taxon>
        <taxon>Coleoptera</taxon>
        <taxon>Polyphaga</taxon>
        <taxon>Cucujiformia</taxon>
        <taxon>Chrysomeloidea</taxon>
        <taxon>Cerambycidae</taxon>
        <taxon>Cerambycinae</taxon>
        <taxon>Callichromatini</taxon>
        <taxon>Aromia</taxon>
    </lineage>
</organism>
<proteinExistence type="inferred from homology"/>
<evidence type="ECO:0000256" key="1">
    <source>
        <dbReference type="ARBA" id="ARBA00007712"/>
    </source>
</evidence>
<feature type="region of interest" description="Disordered" evidence="3">
    <location>
        <begin position="1"/>
        <end position="107"/>
    </location>
</feature>
<gene>
    <name evidence="4" type="ORF">NQ318_020659</name>
</gene>